<feature type="transmembrane region" description="Helical" evidence="8">
    <location>
        <begin position="151"/>
        <end position="172"/>
    </location>
</feature>
<feature type="transmembrane region" description="Helical" evidence="8">
    <location>
        <begin position="192"/>
        <end position="209"/>
    </location>
</feature>
<feature type="transmembrane region" description="Helical" evidence="8">
    <location>
        <begin position="122"/>
        <end position="139"/>
    </location>
</feature>
<comment type="subcellular location">
    <subcellularLocation>
        <location evidence="1">Membrane</location>
        <topology evidence="1">Multi-pass membrane protein</topology>
    </subcellularLocation>
</comment>
<dbReference type="PANTHER" id="PTHR34975">
    <property type="entry name" value="SPORE GERMINATION PROTEIN A2"/>
    <property type="match status" value="1"/>
</dbReference>
<dbReference type="Pfam" id="PF03845">
    <property type="entry name" value="Spore_permease"/>
    <property type="match status" value="1"/>
</dbReference>
<feature type="transmembrane region" description="Helical" evidence="8">
    <location>
        <begin position="221"/>
        <end position="244"/>
    </location>
</feature>
<proteinExistence type="inferred from homology"/>
<keyword evidence="6 8" id="KW-1133">Transmembrane helix</keyword>
<feature type="transmembrane region" description="Helical" evidence="8">
    <location>
        <begin position="76"/>
        <end position="102"/>
    </location>
</feature>
<keyword evidence="10" id="KW-1185">Reference proteome</keyword>
<protein>
    <submittedName>
        <fullName evidence="9">Endospore germination permease</fullName>
    </submittedName>
</protein>
<keyword evidence="4" id="KW-0309">Germination</keyword>
<feature type="transmembrane region" description="Helical" evidence="8">
    <location>
        <begin position="45"/>
        <end position="64"/>
    </location>
</feature>
<dbReference type="InterPro" id="IPR004761">
    <property type="entry name" value="Spore_GerAB"/>
</dbReference>
<dbReference type="Gene3D" id="1.20.1740.10">
    <property type="entry name" value="Amino acid/polyamine transporter I"/>
    <property type="match status" value="1"/>
</dbReference>
<name>A0ABW4W131_9BACI</name>
<evidence type="ECO:0000313" key="9">
    <source>
        <dbReference type="EMBL" id="MFD2044741.1"/>
    </source>
</evidence>
<reference evidence="10" key="1">
    <citation type="journal article" date="2019" name="Int. J. Syst. Evol. Microbiol.">
        <title>The Global Catalogue of Microorganisms (GCM) 10K type strain sequencing project: providing services to taxonomists for standard genome sequencing and annotation.</title>
        <authorList>
            <consortium name="The Broad Institute Genomics Platform"/>
            <consortium name="The Broad Institute Genome Sequencing Center for Infectious Disease"/>
            <person name="Wu L."/>
            <person name="Ma J."/>
        </authorList>
    </citation>
    <scope>NUCLEOTIDE SEQUENCE [LARGE SCALE GENOMIC DNA]</scope>
    <source>
        <strain evidence="10">R28</strain>
    </source>
</reference>
<evidence type="ECO:0000256" key="6">
    <source>
        <dbReference type="ARBA" id="ARBA00022989"/>
    </source>
</evidence>
<evidence type="ECO:0000256" key="8">
    <source>
        <dbReference type="SAM" id="Phobius"/>
    </source>
</evidence>
<comment type="caution">
    <text evidence="9">The sequence shown here is derived from an EMBL/GenBank/DDBJ whole genome shotgun (WGS) entry which is preliminary data.</text>
</comment>
<dbReference type="RefSeq" id="WP_377556025.1">
    <property type="nucleotide sequence ID" value="NZ_JBHUHQ010000015.1"/>
</dbReference>
<gene>
    <name evidence="9" type="ORF">ACFSJF_10725</name>
</gene>
<comment type="similarity">
    <text evidence="2">Belongs to the amino acid-polyamine-organocation (APC) superfamily. Spore germination protein (SGP) (TC 2.A.3.9) family.</text>
</comment>
<evidence type="ECO:0000256" key="2">
    <source>
        <dbReference type="ARBA" id="ARBA00007998"/>
    </source>
</evidence>
<dbReference type="PANTHER" id="PTHR34975:SF2">
    <property type="entry name" value="SPORE GERMINATION PROTEIN A2"/>
    <property type="match status" value="1"/>
</dbReference>
<feature type="transmembrane region" description="Helical" evidence="8">
    <location>
        <begin position="339"/>
        <end position="359"/>
    </location>
</feature>
<sequence length="369" mass="40867">MSTFKYGDEKIKSRDIMIAVPSMLIAVGIISFPRHLAESTKASDGWAAIVLGGILAIVLTWSVAKIAASFPNQSFLAYASFLVSRPVAVVLTFLFAIQGIMIAALEVRSITDISHQYLFDRTPMEVVSLTFLLVVVYAVSGSRAGVLRLNALFLPIIYLTTAILIFFSIGFMEGKNLFPIFKTDMQGYVQGTFKSTLSYSGIGILFFYISLVKNPKKAPRLAAVGMSGVVFIYLFIYLTTIAVFGDVTTANIRFPLIELAKTIEIPGGFFERLESIFFVIWIMAIFTTTAIAFDVSLMALSTIFPKVNKLKIVFLLSPLIFLISMLPKDVIEIERFGEYVSYSSWGLTGGIVILLWVFYKVKGRRKSGN</sequence>
<keyword evidence="3" id="KW-0813">Transport</keyword>
<evidence type="ECO:0000256" key="3">
    <source>
        <dbReference type="ARBA" id="ARBA00022448"/>
    </source>
</evidence>
<dbReference type="EMBL" id="JBHUHQ010000015">
    <property type="protein sequence ID" value="MFD2044741.1"/>
    <property type="molecule type" value="Genomic_DNA"/>
</dbReference>
<keyword evidence="5 8" id="KW-0812">Transmembrane</keyword>
<evidence type="ECO:0000313" key="10">
    <source>
        <dbReference type="Proteomes" id="UP001597383"/>
    </source>
</evidence>
<evidence type="ECO:0000256" key="4">
    <source>
        <dbReference type="ARBA" id="ARBA00022544"/>
    </source>
</evidence>
<keyword evidence="7 8" id="KW-0472">Membrane</keyword>
<organism evidence="9 10">
    <name type="scientific">Ornithinibacillus salinisoli</name>
    <dbReference type="NCBI Taxonomy" id="1848459"/>
    <lineage>
        <taxon>Bacteria</taxon>
        <taxon>Bacillati</taxon>
        <taxon>Bacillota</taxon>
        <taxon>Bacilli</taxon>
        <taxon>Bacillales</taxon>
        <taxon>Bacillaceae</taxon>
        <taxon>Ornithinibacillus</taxon>
    </lineage>
</organism>
<evidence type="ECO:0000256" key="1">
    <source>
        <dbReference type="ARBA" id="ARBA00004141"/>
    </source>
</evidence>
<feature type="transmembrane region" description="Helical" evidence="8">
    <location>
        <begin position="16"/>
        <end position="33"/>
    </location>
</feature>
<feature type="transmembrane region" description="Helical" evidence="8">
    <location>
        <begin position="276"/>
        <end position="298"/>
    </location>
</feature>
<accession>A0ABW4W131</accession>
<dbReference type="Proteomes" id="UP001597383">
    <property type="component" value="Unassembled WGS sequence"/>
</dbReference>
<evidence type="ECO:0000256" key="5">
    <source>
        <dbReference type="ARBA" id="ARBA00022692"/>
    </source>
</evidence>
<feature type="transmembrane region" description="Helical" evidence="8">
    <location>
        <begin position="310"/>
        <end position="327"/>
    </location>
</feature>
<evidence type="ECO:0000256" key="7">
    <source>
        <dbReference type="ARBA" id="ARBA00023136"/>
    </source>
</evidence>
<dbReference type="NCBIfam" id="TIGR00912">
    <property type="entry name" value="2A0309"/>
    <property type="match status" value="1"/>
</dbReference>